<reference evidence="1" key="1">
    <citation type="submission" date="2019-02" db="EMBL/GenBank/DDBJ databases">
        <authorList>
            <person name="Gruber-Vodicka R. H."/>
            <person name="Seah K. B. B."/>
        </authorList>
    </citation>
    <scope>NUCLEOTIDE SEQUENCE</scope>
    <source>
        <strain evidence="1">BECK_M6</strain>
    </source>
</reference>
<sequence length="270" mass="29910">MSNSEISRGGTPFDSSIRLALDFDGVLCDSVRETGISAWNACAVIWPEMSGGLPSEALLADYGRVRPVVETGHEAILVMRLLEMGVAPAEVIGRFPTWKARLLAEIDRDEDALKGLFGAVRDRCIATDAEGWSAMSPLYPGIKTFLQGLSAVVDAYIITTKQERFVRRLLDYNGVAFPSDRIFGLDRGVPKEAVLSDLSKRHPGSCWHFVEDRLATLVRVMERADLAAVRLYLANWGYNTRFDRESARGSKIVILDLCDLLALTFPEDNQ</sequence>
<dbReference type="PANTHER" id="PTHR43434:SF21">
    <property type="entry name" value="SLL0295 PROTEIN"/>
    <property type="match status" value="1"/>
</dbReference>
<organism evidence="1">
    <name type="scientific">Candidatus Kentrum sp. LFY</name>
    <dbReference type="NCBI Taxonomy" id="2126342"/>
    <lineage>
        <taxon>Bacteria</taxon>
        <taxon>Pseudomonadati</taxon>
        <taxon>Pseudomonadota</taxon>
        <taxon>Gammaproteobacteria</taxon>
        <taxon>Candidatus Kentrum</taxon>
    </lineage>
</organism>
<dbReference type="InterPro" id="IPR050155">
    <property type="entry name" value="HAD-like_hydrolase_sf"/>
</dbReference>
<protein>
    <recommendedName>
        <fullName evidence="2">Phosphoglycolate phosphatase, HAD superfamily</fullName>
    </recommendedName>
</protein>
<dbReference type="InterPro" id="IPR023214">
    <property type="entry name" value="HAD_sf"/>
</dbReference>
<dbReference type="GO" id="GO:0008967">
    <property type="term" value="F:phosphoglycolate phosphatase activity"/>
    <property type="evidence" value="ECO:0007669"/>
    <property type="project" value="TreeGrafter"/>
</dbReference>
<gene>
    <name evidence="1" type="ORF">BECKLFY1418A_GA0070994_100830</name>
</gene>
<dbReference type="GO" id="GO:0006281">
    <property type="term" value="P:DNA repair"/>
    <property type="evidence" value="ECO:0007669"/>
    <property type="project" value="TreeGrafter"/>
</dbReference>
<dbReference type="SUPFAM" id="SSF56784">
    <property type="entry name" value="HAD-like"/>
    <property type="match status" value="1"/>
</dbReference>
<dbReference type="PANTHER" id="PTHR43434">
    <property type="entry name" value="PHOSPHOGLYCOLATE PHOSPHATASE"/>
    <property type="match status" value="1"/>
</dbReference>
<dbReference type="EMBL" id="CAADFH010000008">
    <property type="protein sequence ID" value="VFJ89605.1"/>
    <property type="molecule type" value="Genomic_DNA"/>
</dbReference>
<evidence type="ECO:0000313" key="1">
    <source>
        <dbReference type="EMBL" id="VFJ89605.1"/>
    </source>
</evidence>
<name>A0A450UBN4_9GAMM</name>
<proteinExistence type="predicted"/>
<dbReference type="AlphaFoldDB" id="A0A450UBN4"/>
<dbReference type="GO" id="GO:0005829">
    <property type="term" value="C:cytosol"/>
    <property type="evidence" value="ECO:0007669"/>
    <property type="project" value="TreeGrafter"/>
</dbReference>
<dbReference type="Gene3D" id="3.40.50.1000">
    <property type="entry name" value="HAD superfamily/HAD-like"/>
    <property type="match status" value="1"/>
</dbReference>
<accession>A0A450UBN4</accession>
<dbReference type="InterPro" id="IPR036412">
    <property type="entry name" value="HAD-like_sf"/>
</dbReference>
<evidence type="ECO:0008006" key="2">
    <source>
        <dbReference type="Google" id="ProtNLM"/>
    </source>
</evidence>